<name>A0A4R6FIU1_9SPHN</name>
<dbReference type="Pfam" id="PF02120">
    <property type="entry name" value="Flg_hook"/>
    <property type="match status" value="1"/>
</dbReference>
<protein>
    <submittedName>
        <fullName evidence="3">Flagellar hook-length control protein FliK</fullName>
    </submittedName>
</protein>
<feature type="region of interest" description="Disordered" evidence="1">
    <location>
        <begin position="470"/>
        <end position="501"/>
    </location>
</feature>
<keyword evidence="3" id="KW-0969">Cilium</keyword>
<dbReference type="AlphaFoldDB" id="A0A4R6FIU1"/>
<feature type="compositionally biased region" description="Basic and acidic residues" evidence="1">
    <location>
        <begin position="292"/>
        <end position="303"/>
    </location>
</feature>
<dbReference type="CDD" id="cd17470">
    <property type="entry name" value="T3SS_Flik_C"/>
    <property type="match status" value="1"/>
</dbReference>
<dbReference type="EMBL" id="SNWD01000008">
    <property type="protein sequence ID" value="TDN81177.1"/>
    <property type="molecule type" value="Genomic_DNA"/>
</dbReference>
<dbReference type="InterPro" id="IPR021136">
    <property type="entry name" value="Flagellar_hook_control-like_C"/>
</dbReference>
<accession>A0A4R6FIU1</accession>
<sequence length="523" mass="51893">MAPKPPIMHNMQPISLVGAQGAPAASTGSAAPTSGDDAGFAALLGGTALTPPGIATAGTGAQAGGQASAQAGPVLSMLIGQPLTDAAAMSGTVQAAAPQNAVPQTVSADAGTTTPAGTAETEAVSPAAPEAALPDMPIAAAPQTAEGAVTPPAAAPGKPGKPKLAETTDAPMPAKVLPADMQAQAAAQNAAKANDDAAVPAAPVVASRPNAETETARRDTKSAKAEDAPILAAVAPVQPMVATVVAAAGVNTPAAASDGKSADKAPKATAAVAPSLVVRTGDGEPAAVEPGTKQDDTVGKSFEKLASSTKVEGKDAAPNDKTASAQRDAATPRDFSAALDLARAPNGPDAPRPADMKTAAQPVPAQPQDQVVRASSLGQDMGIALSRHANDKGDQVVTLRLDPGHLGKIEVRLAMDDKGMMTARISADHHHTLDLIRRDTDTLVRTLNDAGVRTDAQGFRFDGGGAFSGGQQNAAWGGQQGSGQGRHTPFHSAGTASDDINDPLLASQMQSLGIASGRVDLLA</sequence>
<keyword evidence="3" id="KW-0966">Cell projection</keyword>
<feature type="region of interest" description="Disordered" evidence="1">
    <location>
        <begin position="19"/>
        <end position="38"/>
    </location>
</feature>
<dbReference type="Gene3D" id="3.30.750.140">
    <property type="match status" value="1"/>
</dbReference>
<gene>
    <name evidence="3" type="ORF">EV664_108119</name>
</gene>
<feature type="region of interest" description="Disordered" evidence="1">
    <location>
        <begin position="276"/>
        <end position="367"/>
    </location>
</feature>
<dbReference type="InterPro" id="IPR038610">
    <property type="entry name" value="FliK-like_C_sf"/>
</dbReference>
<evidence type="ECO:0000259" key="2">
    <source>
        <dbReference type="Pfam" id="PF02120"/>
    </source>
</evidence>
<feature type="region of interest" description="Disordered" evidence="1">
    <location>
        <begin position="104"/>
        <end position="128"/>
    </location>
</feature>
<keyword evidence="3" id="KW-0282">Flagellum</keyword>
<keyword evidence="4" id="KW-1185">Reference proteome</keyword>
<feature type="region of interest" description="Disordered" evidence="1">
    <location>
        <begin position="144"/>
        <end position="168"/>
    </location>
</feature>
<feature type="compositionally biased region" description="Low complexity" evidence="1">
    <location>
        <begin position="104"/>
        <end position="123"/>
    </location>
</feature>
<proteinExistence type="predicted"/>
<reference evidence="3 4" key="1">
    <citation type="submission" date="2019-03" db="EMBL/GenBank/DDBJ databases">
        <title>Genomic Encyclopedia of Type Strains, Phase IV (KMG-IV): sequencing the most valuable type-strain genomes for metagenomic binning, comparative biology and taxonomic classification.</title>
        <authorList>
            <person name="Goeker M."/>
        </authorList>
    </citation>
    <scope>NUCLEOTIDE SEQUENCE [LARGE SCALE GENOMIC DNA]</scope>
    <source>
        <strain evidence="3 4">DSM 25059</strain>
    </source>
</reference>
<evidence type="ECO:0000256" key="1">
    <source>
        <dbReference type="SAM" id="MobiDB-lite"/>
    </source>
</evidence>
<evidence type="ECO:0000313" key="4">
    <source>
        <dbReference type="Proteomes" id="UP000295493"/>
    </source>
</evidence>
<feature type="domain" description="Flagellar hook-length control protein-like C-terminal" evidence="2">
    <location>
        <begin position="390"/>
        <end position="456"/>
    </location>
</feature>
<comment type="caution">
    <text evidence="3">The sequence shown here is derived from an EMBL/GenBank/DDBJ whole genome shotgun (WGS) entry which is preliminary data.</text>
</comment>
<evidence type="ECO:0000313" key="3">
    <source>
        <dbReference type="EMBL" id="TDN81177.1"/>
    </source>
</evidence>
<organism evidence="3 4">
    <name type="scientific">Stakelama pacifica</name>
    <dbReference type="NCBI Taxonomy" id="517720"/>
    <lineage>
        <taxon>Bacteria</taxon>
        <taxon>Pseudomonadati</taxon>
        <taxon>Pseudomonadota</taxon>
        <taxon>Alphaproteobacteria</taxon>
        <taxon>Sphingomonadales</taxon>
        <taxon>Sphingomonadaceae</taxon>
        <taxon>Stakelama</taxon>
    </lineage>
</organism>
<dbReference type="Proteomes" id="UP000295493">
    <property type="component" value="Unassembled WGS sequence"/>
</dbReference>